<dbReference type="InterPro" id="IPR021777">
    <property type="entry name" value="SANBR_BTB"/>
</dbReference>
<keyword evidence="3" id="KW-1185">Reference proteome</keyword>
<sequence>MGLASINVWDEQKGLRQTFQCELEVLLSSMRYFRTYLRVIADHRNIQISVHCDVLVFSWLLQWAKAQHGQAELPKFSAWNCLQIMISSEFLQMEHLVAEAGAFAAANLQKLVSGSWDGFIWR</sequence>
<dbReference type="EMBL" id="JALJOV010000037">
    <property type="protein sequence ID" value="KAK9868257.1"/>
    <property type="molecule type" value="Genomic_DNA"/>
</dbReference>
<gene>
    <name evidence="2" type="ORF">WJX84_003399</name>
</gene>
<feature type="domain" description="SANT and BTB" evidence="1">
    <location>
        <begin position="5"/>
        <end position="99"/>
    </location>
</feature>
<dbReference type="Proteomes" id="UP001485043">
    <property type="component" value="Unassembled WGS sequence"/>
</dbReference>
<organism evidence="2 3">
    <name type="scientific">Apatococcus fuscideae</name>
    <dbReference type="NCBI Taxonomy" id="2026836"/>
    <lineage>
        <taxon>Eukaryota</taxon>
        <taxon>Viridiplantae</taxon>
        <taxon>Chlorophyta</taxon>
        <taxon>core chlorophytes</taxon>
        <taxon>Trebouxiophyceae</taxon>
        <taxon>Chlorellales</taxon>
        <taxon>Chlorellaceae</taxon>
        <taxon>Apatococcus</taxon>
    </lineage>
</organism>
<evidence type="ECO:0000259" key="1">
    <source>
        <dbReference type="Pfam" id="PF11822"/>
    </source>
</evidence>
<evidence type="ECO:0000313" key="3">
    <source>
        <dbReference type="Proteomes" id="UP001485043"/>
    </source>
</evidence>
<protein>
    <recommendedName>
        <fullName evidence="1">SANT and BTB domain-containing protein</fullName>
    </recommendedName>
</protein>
<comment type="caution">
    <text evidence="2">The sequence shown here is derived from an EMBL/GenBank/DDBJ whole genome shotgun (WGS) entry which is preliminary data.</text>
</comment>
<accession>A0AAW1TEF4</accession>
<name>A0AAW1TEF4_9CHLO</name>
<dbReference type="PANTHER" id="PTHR20946:SF0">
    <property type="entry name" value="SANT AND BTB DOMAIN REGULATOR OF CLASS SWITCH RECOMBINATION"/>
    <property type="match status" value="1"/>
</dbReference>
<dbReference type="PANTHER" id="PTHR20946">
    <property type="entry name" value="SANT AND BTB DOMAIN REGULATOR OF CLASS SWITCH RECOMBINATION"/>
    <property type="match status" value="1"/>
</dbReference>
<dbReference type="AlphaFoldDB" id="A0AAW1TEF4"/>
<dbReference type="Pfam" id="PF11822">
    <property type="entry name" value="BTB_SANBR"/>
    <property type="match status" value="1"/>
</dbReference>
<evidence type="ECO:0000313" key="2">
    <source>
        <dbReference type="EMBL" id="KAK9868257.1"/>
    </source>
</evidence>
<proteinExistence type="predicted"/>
<reference evidence="2 3" key="1">
    <citation type="journal article" date="2024" name="Nat. Commun.">
        <title>Phylogenomics reveals the evolutionary origins of lichenization in chlorophyte algae.</title>
        <authorList>
            <person name="Puginier C."/>
            <person name="Libourel C."/>
            <person name="Otte J."/>
            <person name="Skaloud P."/>
            <person name="Haon M."/>
            <person name="Grisel S."/>
            <person name="Petersen M."/>
            <person name="Berrin J.G."/>
            <person name="Delaux P.M."/>
            <person name="Dal Grande F."/>
            <person name="Keller J."/>
        </authorList>
    </citation>
    <scope>NUCLEOTIDE SEQUENCE [LARGE SCALE GENOMIC DNA]</scope>
    <source>
        <strain evidence="2 3">SAG 2523</strain>
    </source>
</reference>
<dbReference type="InterPro" id="IPR045902">
    <property type="entry name" value="SANBR-like"/>
</dbReference>